<name>A0A0P4WHV2_SCYOL</name>
<evidence type="ECO:0000313" key="14">
    <source>
        <dbReference type="EMBL" id="JAI63630.1"/>
    </source>
</evidence>
<evidence type="ECO:0000256" key="7">
    <source>
        <dbReference type="ARBA" id="ARBA00023110"/>
    </source>
</evidence>
<dbReference type="GO" id="GO:0003755">
    <property type="term" value="F:peptidyl-prolyl cis-trans isomerase activity"/>
    <property type="evidence" value="ECO:0007669"/>
    <property type="project" value="UniProtKB-KW"/>
</dbReference>
<dbReference type="InterPro" id="IPR001179">
    <property type="entry name" value="PPIase_FKBP_dom"/>
</dbReference>
<keyword evidence="5" id="KW-0256">Endoplasmic reticulum</keyword>
<evidence type="ECO:0000256" key="6">
    <source>
        <dbReference type="ARBA" id="ARBA00022837"/>
    </source>
</evidence>
<keyword evidence="7 10" id="KW-0697">Rotamase</keyword>
<dbReference type="GO" id="GO:0005509">
    <property type="term" value="F:calcium ion binding"/>
    <property type="evidence" value="ECO:0007669"/>
    <property type="project" value="InterPro"/>
</dbReference>
<dbReference type="PROSITE" id="PS50059">
    <property type="entry name" value="FKBP_PPIASE"/>
    <property type="match status" value="1"/>
</dbReference>
<protein>
    <recommendedName>
        <fullName evidence="2 10">peptidylprolyl isomerase</fullName>
        <ecNumber evidence="2 10">5.2.1.8</ecNumber>
    </recommendedName>
</protein>
<dbReference type="SUPFAM" id="SSF47473">
    <property type="entry name" value="EF-hand"/>
    <property type="match status" value="1"/>
</dbReference>
<sequence length="243" mass="26832">MTQHPPLSLWGPRSAAATGPDHTRPPPTQGDKSLSIDPTMTSRGLLVVLSLVVAMAYAGELKVEKLKEETCDRRSSNGDMLTMHYTGTLLEDGKKFDSSLDRDKPFTVQIGVGQVIKGWDQGLLDLCPGDKVKLTIPPEMAYGEHGAGDVIPPNAWLVFEVDLISVSDAPPAVNIFKQIDGDNDDHLSKEEVLDYIKTQLPAEELENGQDPHKITEEIFHHEDKDRDGYISHEEFSGPKHDEL</sequence>
<dbReference type="Pfam" id="PF13499">
    <property type="entry name" value="EF-hand_7"/>
    <property type="match status" value="1"/>
</dbReference>
<dbReference type="PANTHER" id="PTHR46222:SF3">
    <property type="entry name" value="PEPTIDYLPROLYL ISOMERASE"/>
    <property type="match status" value="1"/>
</dbReference>
<comment type="catalytic activity">
    <reaction evidence="1 10">
        <text>[protein]-peptidylproline (omega=180) = [protein]-peptidylproline (omega=0)</text>
        <dbReference type="Rhea" id="RHEA:16237"/>
        <dbReference type="Rhea" id="RHEA-COMP:10747"/>
        <dbReference type="Rhea" id="RHEA-COMP:10748"/>
        <dbReference type="ChEBI" id="CHEBI:83833"/>
        <dbReference type="ChEBI" id="CHEBI:83834"/>
        <dbReference type="EC" id="5.2.1.8"/>
    </reaction>
</comment>
<dbReference type="InterPro" id="IPR018247">
    <property type="entry name" value="EF_Hand_1_Ca_BS"/>
</dbReference>
<evidence type="ECO:0000256" key="11">
    <source>
        <dbReference type="SAM" id="MobiDB-lite"/>
    </source>
</evidence>
<dbReference type="EC" id="5.2.1.8" evidence="2 10"/>
<dbReference type="InterPro" id="IPR052273">
    <property type="entry name" value="PPIase_FKBP"/>
</dbReference>
<dbReference type="SUPFAM" id="SSF54534">
    <property type="entry name" value="FKBP-like"/>
    <property type="match status" value="1"/>
</dbReference>
<feature type="region of interest" description="Disordered" evidence="11">
    <location>
        <begin position="218"/>
        <end position="243"/>
    </location>
</feature>
<evidence type="ECO:0000256" key="1">
    <source>
        <dbReference type="ARBA" id="ARBA00000971"/>
    </source>
</evidence>
<organism evidence="14">
    <name type="scientific">Scylla olivacea</name>
    <name type="common">Orange mud crab</name>
    <name type="synonym">Cancer olivacea</name>
    <dbReference type="NCBI Taxonomy" id="85551"/>
    <lineage>
        <taxon>Eukaryota</taxon>
        <taxon>Metazoa</taxon>
        <taxon>Ecdysozoa</taxon>
        <taxon>Arthropoda</taxon>
        <taxon>Crustacea</taxon>
        <taxon>Multicrustacea</taxon>
        <taxon>Malacostraca</taxon>
        <taxon>Eumalacostraca</taxon>
        <taxon>Eucarida</taxon>
        <taxon>Decapoda</taxon>
        <taxon>Pleocyemata</taxon>
        <taxon>Brachyura</taxon>
        <taxon>Eubrachyura</taxon>
        <taxon>Portunoidea</taxon>
        <taxon>Portunidae</taxon>
        <taxon>Portuninae</taxon>
        <taxon>Scylla</taxon>
    </lineage>
</organism>
<evidence type="ECO:0000256" key="2">
    <source>
        <dbReference type="ARBA" id="ARBA00013194"/>
    </source>
</evidence>
<dbReference type="CDD" id="cd00051">
    <property type="entry name" value="EFh"/>
    <property type="match status" value="1"/>
</dbReference>
<keyword evidence="3" id="KW-0732">Signal</keyword>
<dbReference type="GO" id="GO:0005783">
    <property type="term" value="C:endoplasmic reticulum"/>
    <property type="evidence" value="ECO:0007669"/>
    <property type="project" value="UniProtKB-ARBA"/>
</dbReference>
<dbReference type="InterPro" id="IPR002048">
    <property type="entry name" value="EF_hand_dom"/>
</dbReference>
<evidence type="ECO:0000259" key="12">
    <source>
        <dbReference type="PROSITE" id="PS50059"/>
    </source>
</evidence>
<keyword evidence="6" id="KW-0106">Calcium</keyword>
<feature type="domain" description="EF-hand" evidence="13">
    <location>
        <begin position="167"/>
        <end position="202"/>
    </location>
</feature>
<evidence type="ECO:0000256" key="9">
    <source>
        <dbReference type="ARBA" id="ARBA00023235"/>
    </source>
</evidence>
<evidence type="ECO:0000256" key="10">
    <source>
        <dbReference type="PROSITE-ProRule" id="PRU00277"/>
    </source>
</evidence>
<dbReference type="Gene3D" id="3.10.50.40">
    <property type="match status" value="1"/>
</dbReference>
<dbReference type="InterPro" id="IPR046357">
    <property type="entry name" value="PPIase_dom_sf"/>
</dbReference>
<keyword evidence="4" id="KW-0677">Repeat</keyword>
<keyword evidence="8" id="KW-0325">Glycoprotein</keyword>
<feature type="domain" description="PPIase FKBP-type" evidence="12">
    <location>
        <begin position="78"/>
        <end position="167"/>
    </location>
</feature>
<evidence type="ECO:0000256" key="4">
    <source>
        <dbReference type="ARBA" id="ARBA00022737"/>
    </source>
</evidence>
<dbReference type="PROSITE" id="PS00018">
    <property type="entry name" value="EF_HAND_1"/>
    <property type="match status" value="2"/>
</dbReference>
<evidence type="ECO:0000259" key="13">
    <source>
        <dbReference type="PROSITE" id="PS50222"/>
    </source>
</evidence>
<reference evidence="14" key="1">
    <citation type="submission" date="2015-09" db="EMBL/GenBank/DDBJ databases">
        <title>Scylla olivacea transcriptome.</title>
        <authorList>
            <person name="Ikhwanuddin M."/>
        </authorList>
    </citation>
    <scope>NUCLEOTIDE SEQUENCE</scope>
</reference>
<dbReference type="PROSITE" id="PS50222">
    <property type="entry name" value="EF_HAND_2"/>
    <property type="match status" value="2"/>
</dbReference>
<evidence type="ECO:0000256" key="5">
    <source>
        <dbReference type="ARBA" id="ARBA00022824"/>
    </source>
</evidence>
<dbReference type="InterPro" id="IPR011992">
    <property type="entry name" value="EF-hand-dom_pair"/>
</dbReference>
<dbReference type="AlphaFoldDB" id="A0A0P4WHV2"/>
<feature type="domain" description="EF-hand" evidence="13">
    <location>
        <begin position="210"/>
        <end position="243"/>
    </location>
</feature>
<accession>A0A0P4WHV2</accession>
<evidence type="ECO:0000256" key="3">
    <source>
        <dbReference type="ARBA" id="ARBA00022729"/>
    </source>
</evidence>
<evidence type="ECO:0000256" key="8">
    <source>
        <dbReference type="ARBA" id="ARBA00023180"/>
    </source>
</evidence>
<dbReference type="FunFam" id="3.10.50.40:FF:000006">
    <property type="entry name" value="Peptidyl-prolyl cis-trans isomerase"/>
    <property type="match status" value="1"/>
</dbReference>
<feature type="region of interest" description="Disordered" evidence="11">
    <location>
        <begin position="1"/>
        <end position="37"/>
    </location>
</feature>
<dbReference type="Gene3D" id="1.10.238.10">
    <property type="entry name" value="EF-hand"/>
    <property type="match status" value="1"/>
</dbReference>
<proteinExistence type="predicted"/>
<dbReference type="Pfam" id="PF00254">
    <property type="entry name" value="FKBP_C"/>
    <property type="match status" value="1"/>
</dbReference>
<dbReference type="PANTHER" id="PTHR46222">
    <property type="entry name" value="PEPTIDYL-PROLYL CIS-TRANS ISOMERASE FKBP7/14"/>
    <property type="match status" value="1"/>
</dbReference>
<dbReference type="EMBL" id="GDRN01071881">
    <property type="protein sequence ID" value="JAI63630.1"/>
    <property type="molecule type" value="Transcribed_RNA"/>
</dbReference>
<keyword evidence="9 10" id="KW-0413">Isomerase</keyword>